<name>A0A212QIJ7_RHOAC</name>
<feature type="short sequence motif" description="GXGXXG" evidence="4">
    <location>
        <begin position="30"/>
        <end position="35"/>
    </location>
</feature>
<proteinExistence type="predicted"/>
<keyword evidence="7" id="KW-1185">Reference proteome</keyword>
<dbReference type="OrthoDB" id="9807112at2"/>
<evidence type="ECO:0000256" key="2">
    <source>
        <dbReference type="ARBA" id="ARBA00022963"/>
    </source>
</evidence>
<gene>
    <name evidence="6" type="ORF">SAMN06265338_101600</name>
</gene>
<dbReference type="RefSeq" id="WP_088519051.1">
    <property type="nucleotide sequence ID" value="NZ_FYDG01000001.1"/>
</dbReference>
<dbReference type="PANTHER" id="PTHR14226:SF78">
    <property type="entry name" value="SLR0060 PROTEIN"/>
    <property type="match status" value="1"/>
</dbReference>
<dbReference type="SUPFAM" id="SSF52151">
    <property type="entry name" value="FabD/lysophospholipase-like"/>
    <property type="match status" value="1"/>
</dbReference>
<dbReference type="GO" id="GO:0016042">
    <property type="term" value="P:lipid catabolic process"/>
    <property type="evidence" value="ECO:0007669"/>
    <property type="project" value="UniProtKB-UniRule"/>
</dbReference>
<sequence length="322" mass="35014">MDFLKASLDLRAPRRRRTWPPRLLALALQGGGSFGAFTWGALDRLLEEESIELDALSGASAGAVNAVLLASGLASGGREGARKGLDGFWTRVSQTSLFLPRVAHMPLDFMTRALTPYQFNPFDLNPLRDALAAHVDFERLRASDGPKLLIGATRVSDAGLRIFTRGELTVDCVLASACLPLLHHSIALDGEFYWDGGYVANPPLTPLVVETEASTVLIVQISPKRADFAPRSRPDIERRIDQINFCSTLDREIDAIRQLAPLCASGDPTGKWAQLRLDRIAAENEIAALAEQSAADLSWTFVSKLRDAGRAAAEGWIMHEAG</sequence>
<evidence type="ECO:0000313" key="7">
    <source>
        <dbReference type="Proteomes" id="UP000198418"/>
    </source>
</evidence>
<dbReference type="InterPro" id="IPR016035">
    <property type="entry name" value="Acyl_Trfase/lysoPLipase"/>
</dbReference>
<dbReference type="Pfam" id="PF01734">
    <property type="entry name" value="Patatin"/>
    <property type="match status" value="1"/>
</dbReference>
<dbReference type="InterPro" id="IPR050301">
    <property type="entry name" value="NTE"/>
</dbReference>
<feature type="active site" description="Proton acceptor" evidence="4">
    <location>
        <position position="195"/>
    </location>
</feature>
<feature type="domain" description="PNPLA" evidence="5">
    <location>
        <begin position="26"/>
        <end position="208"/>
    </location>
</feature>
<dbReference type="GO" id="GO:0016787">
    <property type="term" value="F:hydrolase activity"/>
    <property type="evidence" value="ECO:0007669"/>
    <property type="project" value="UniProtKB-UniRule"/>
</dbReference>
<keyword evidence="2 4" id="KW-0442">Lipid degradation</keyword>
<evidence type="ECO:0000313" key="6">
    <source>
        <dbReference type="EMBL" id="SNB59229.1"/>
    </source>
</evidence>
<evidence type="ECO:0000259" key="5">
    <source>
        <dbReference type="PROSITE" id="PS51635"/>
    </source>
</evidence>
<dbReference type="InterPro" id="IPR002641">
    <property type="entry name" value="PNPLA_dom"/>
</dbReference>
<protein>
    <submittedName>
        <fullName evidence="6">NTE family protein</fullName>
    </submittedName>
</protein>
<evidence type="ECO:0000256" key="3">
    <source>
        <dbReference type="ARBA" id="ARBA00023098"/>
    </source>
</evidence>
<keyword evidence="3 4" id="KW-0443">Lipid metabolism</keyword>
<reference evidence="7" key="1">
    <citation type="submission" date="2017-06" db="EMBL/GenBank/DDBJ databases">
        <authorList>
            <person name="Varghese N."/>
            <person name="Submissions S."/>
        </authorList>
    </citation>
    <scope>NUCLEOTIDE SEQUENCE [LARGE SCALE GENOMIC DNA]</scope>
    <source>
        <strain evidence="7">DSM 137</strain>
    </source>
</reference>
<feature type="active site" description="Nucleophile" evidence="4">
    <location>
        <position position="60"/>
    </location>
</feature>
<feature type="short sequence motif" description="GXSXG" evidence="4">
    <location>
        <begin position="58"/>
        <end position="62"/>
    </location>
</feature>
<organism evidence="6 7">
    <name type="scientific">Rhodoblastus acidophilus</name>
    <name type="common">Rhodopseudomonas acidophila</name>
    <dbReference type="NCBI Taxonomy" id="1074"/>
    <lineage>
        <taxon>Bacteria</taxon>
        <taxon>Pseudomonadati</taxon>
        <taxon>Pseudomonadota</taxon>
        <taxon>Alphaproteobacteria</taxon>
        <taxon>Hyphomicrobiales</taxon>
        <taxon>Rhodoblastaceae</taxon>
        <taxon>Rhodoblastus</taxon>
    </lineage>
</organism>
<dbReference type="Gene3D" id="3.40.1090.10">
    <property type="entry name" value="Cytosolic phospholipase A2 catalytic domain"/>
    <property type="match status" value="2"/>
</dbReference>
<feature type="short sequence motif" description="DGA/G" evidence="4">
    <location>
        <begin position="195"/>
        <end position="197"/>
    </location>
</feature>
<dbReference type="PROSITE" id="PS51635">
    <property type="entry name" value="PNPLA"/>
    <property type="match status" value="1"/>
</dbReference>
<evidence type="ECO:0000256" key="1">
    <source>
        <dbReference type="ARBA" id="ARBA00022801"/>
    </source>
</evidence>
<dbReference type="Proteomes" id="UP000198418">
    <property type="component" value="Unassembled WGS sequence"/>
</dbReference>
<dbReference type="PANTHER" id="PTHR14226">
    <property type="entry name" value="NEUROPATHY TARGET ESTERASE/SWISS CHEESE D.MELANOGASTER"/>
    <property type="match status" value="1"/>
</dbReference>
<evidence type="ECO:0000256" key="4">
    <source>
        <dbReference type="PROSITE-ProRule" id="PRU01161"/>
    </source>
</evidence>
<keyword evidence="1 4" id="KW-0378">Hydrolase</keyword>
<dbReference type="EMBL" id="FYDG01000001">
    <property type="protein sequence ID" value="SNB59229.1"/>
    <property type="molecule type" value="Genomic_DNA"/>
</dbReference>
<accession>A0A212QIJ7</accession>
<dbReference type="AlphaFoldDB" id="A0A212QIJ7"/>